<evidence type="ECO:0000256" key="1">
    <source>
        <dbReference type="SAM" id="Coils"/>
    </source>
</evidence>
<evidence type="ECO:0000313" key="3">
    <source>
        <dbReference type="Proteomes" id="UP000095255"/>
    </source>
</evidence>
<dbReference type="STRING" id="1390249.BHU72_10835"/>
<keyword evidence="3" id="KW-1185">Reference proteome</keyword>
<dbReference type="OrthoDB" id="1797351at2"/>
<dbReference type="PROSITE" id="PS51257">
    <property type="entry name" value="PROKAR_LIPOPROTEIN"/>
    <property type="match status" value="1"/>
</dbReference>
<protein>
    <submittedName>
        <fullName evidence="2">Uncharacterized protein</fullName>
    </submittedName>
</protein>
<accession>A0A1E5L2L7</accession>
<dbReference type="EMBL" id="MJAT01000039">
    <property type="protein sequence ID" value="OEH84301.1"/>
    <property type="molecule type" value="Genomic_DNA"/>
</dbReference>
<keyword evidence="1" id="KW-0175">Coiled coil</keyword>
<name>A0A1E5L2L7_9FIRM</name>
<proteinExistence type="predicted"/>
<dbReference type="RefSeq" id="WP_069703284.1">
    <property type="nucleotide sequence ID" value="NZ_MJAT01000039.1"/>
</dbReference>
<dbReference type="AlphaFoldDB" id="A0A1E5L2L7"/>
<sequence>MRKPNRIPLLSIVCVLTAALISGCSLNPLSHSKNEQVAIQELENEILLKNAEIDVLKRDLHKLEEQDKSKQIVIDYVEYLEKRRLVIDAVPLWGIPREESVYLNEVLSYSAVDVQSAAIVDGQDVWLFVRIPVYDSPMNYMGWIRESQTVKITEENVKQTLGDIYLKEGITIYEVPDADDISRNKASQVPFDLRGRIEQQEGEYTRIATSGGWRFWVKTELVEYPTID</sequence>
<feature type="coiled-coil region" evidence="1">
    <location>
        <begin position="32"/>
        <end position="66"/>
    </location>
</feature>
<reference evidence="2 3" key="1">
    <citation type="submission" date="2016-09" db="EMBL/GenBank/DDBJ databases">
        <title>Desulfuribacillus arsenicus sp. nov., an obligately anaerobic, dissimilatory arsenic- and antimonate-reducing bacterium isolated from anoxic sediments.</title>
        <authorList>
            <person name="Abin C.A."/>
            <person name="Hollibaugh J.T."/>
        </authorList>
    </citation>
    <scope>NUCLEOTIDE SEQUENCE [LARGE SCALE GENOMIC DNA]</scope>
    <source>
        <strain evidence="2 3">MLFW-2</strain>
    </source>
</reference>
<comment type="caution">
    <text evidence="2">The sequence shown here is derived from an EMBL/GenBank/DDBJ whole genome shotgun (WGS) entry which is preliminary data.</text>
</comment>
<evidence type="ECO:0000313" key="2">
    <source>
        <dbReference type="EMBL" id="OEH84301.1"/>
    </source>
</evidence>
<dbReference type="Proteomes" id="UP000095255">
    <property type="component" value="Unassembled WGS sequence"/>
</dbReference>
<gene>
    <name evidence="2" type="ORF">BHU72_10835</name>
</gene>
<organism evidence="2 3">
    <name type="scientific">Desulfuribacillus stibiiarsenatis</name>
    <dbReference type="NCBI Taxonomy" id="1390249"/>
    <lineage>
        <taxon>Bacteria</taxon>
        <taxon>Bacillati</taxon>
        <taxon>Bacillota</taxon>
        <taxon>Desulfuribacillia</taxon>
        <taxon>Desulfuribacillales</taxon>
        <taxon>Desulfuribacillaceae</taxon>
        <taxon>Desulfuribacillus</taxon>
    </lineage>
</organism>